<keyword evidence="1 2" id="KW-0193">Cuticle</keyword>
<sequence length="314" mass="33716">MSLKVIVLACVAACALADRRPSYHAPDPYAPPPPPPPRYSPPASYGKAPEYPTVALFIVASVVVASVADQIPIYHEPQYGPPAPSYHVPVEEYPDVPPQYKYNYGVSDGYSGANFGHSESRDGYKTEGSYSVDLPDGRKQIVTYVDNGDGLEAQSPSTLLSQFTSPSPPTPPHPRHLPPILPKCRQDSYPHPSTAAPAFTGVFSNPPTATCPSYPPPDDPRPPQPASHPSLSAPPPIPHPLHSSYLSLPSLPRTRRSPPPHSPSPPLLSPIQPFHDPKHIVCSLLFSADTPFVSPRFPSCTPLAPPLPPPLLHA</sequence>
<feature type="compositionally biased region" description="Pro residues" evidence="3">
    <location>
        <begin position="166"/>
        <end position="181"/>
    </location>
</feature>
<evidence type="ECO:0000256" key="3">
    <source>
        <dbReference type="SAM" id="MobiDB-lite"/>
    </source>
</evidence>
<feature type="compositionally biased region" description="Pro residues" evidence="3">
    <location>
        <begin position="259"/>
        <end position="268"/>
    </location>
</feature>
<dbReference type="Proteomes" id="UP001487740">
    <property type="component" value="Unassembled WGS sequence"/>
</dbReference>
<comment type="caution">
    <text evidence="5">The sequence shown here is derived from an EMBL/GenBank/DDBJ whole genome shotgun (WGS) entry which is preliminary data.</text>
</comment>
<evidence type="ECO:0000313" key="5">
    <source>
        <dbReference type="EMBL" id="KAK8387540.1"/>
    </source>
</evidence>
<dbReference type="GO" id="GO:0042302">
    <property type="term" value="F:structural constituent of cuticle"/>
    <property type="evidence" value="ECO:0007669"/>
    <property type="project" value="UniProtKB-UniRule"/>
</dbReference>
<dbReference type="GO" id="GO:0031012">
    <property type="term" value="C:extracellular matrix"/>
    <property type="evidence" value="ECO:0007669"/>
    <property type="project" value="TreeGrafter"/>
</dbReference>
<name>A0AAW0TLJ5_SCYPA</name>
<gene>
    <name evidence="5" type="ORF">O3P69_018225</name>
</gene>
<feature type="compositionally biased region" description="Pro residues" evidence="3">
    <location>
        <begin position="213"/>
        <end position="239"/>
    </location>
</feature>
<accession>A0AAW0TLJ5</accession>
<evidence type="ECO:0000256" key="2">
    <source>
        <dbReference type="PROSITE-ProRule" id="PRU00497"/>
    </source>
</evidence>
<keyword evidence="6" id="KW-1185">Reference proteome</keyword>
<feature type="compositionally biased region" description="Low complexity" evidence="3">
    <location>
        <begin position="155"/>
        <end position="165"/>
    </location>
</feature>
<dbReference type="AlphaFoldDB" id="A0AAW0TLJ5"/>
<evidence type="ECO:0008006" key="7">
    <source>
        <dbReference type="Google" id="ProtNLM"/>
    </source>
</evidence>
<proteinExistence type="predicted"/>
<feature type="compositionally biased region" description="Pro residues" evidence="3">
    <location>
        <begin position="28"/>
        <end position="40"/>
    </location>
</feature>
<dbReference type="EMBL" id="JARAKH010000030">
    <property type="protein sequence ID" value="KAK8387540.1"/>
    <property type="molecule type" value="Genomic_DNA"/>
</dbReference>
<dbReference type="PROSITE" id="PS51155">
    <property type="entry name" value="CHIT_BIND_RR_2"/>
    <property type="match status" value="1"/>
</dbReference>
<evidence type="ECO:0000256" key="1">
    <source>
        <dbReference type="ARBA" id="ARBA00022460"/>
    </source>
</evidence>
<feature type="compositionally biased region" description="Low complexity" evidence="3">
    <location>
        <begin position="240"/>
        <end position="252"/>
    </location>
</feature>
<dbReference type="GO" id="GO:0005615">
    <property type="term" value="C:extracellular space"/>
    <property type="evidence" value="ECO:0007669"/>
    <property type="project" value="TreeGrafter"/>
</dbReference>
<keyword evidence="4" id="KW-0732">Signal</keyword>
<dbReference type="Pfam" id="PF00379">
    <property type="entry name" value="Chitin_bind_4"/>
    <property type="match status" value="1"/>
</dbReference>
<dbReference type="PANTHER" id="PTHR12236:SF79">
    <property type="entry name" value="CUTICULAR PROTEIN 50CB-RELATED"/>
    <property type="match status" value="1"/>
</dbReference>
<reference evidence="5 6" key="1">
    <citation type="submission" date="2023-03" db="EMBL/GenBank/DDBJ databases">
        <title>High-quality genome of Scylla paramamosain provides insights in environmental adaptation.</title>
        <authorList>
            <person name="Zhang L."/>
        </authorList>
    </citation>
    <scope>NUCLEOTIDE SEQUENCE [LARGE SCALE GENOMIC DNA]</scope>
    <source>
        <strain evidence="5">LZ_2023a</strain>
        <tissue evidence="5">Muscle</tissue>
    </source>
</reference>
<dbReference type="PANTHER" id="PTHR12236">
    <property type="entry name" value="STRUCTURAL CONTITUENT OF CUTICLE"/>
    <property type="match status" value="1"/>
</dbReference>
<feature type="region of interest" description="Disordered" evidence="3">
    <location>
        <begin position="23"/>
        <end position="45"/>
    </location>
</feature>
<evidence type="ECO:0000313" key="6">
    <source>
        <dbReference type="Proteomes" id="UP001487740"/>
    </source>
</evidence>
<organism evidence="5 6">
    <name type="scientific">Scylla paramamosain</name>
    <name type="common">Mud crab</name>
    <dbReference type="NCBI Taxonomy" id="85552"/>
    <lineage>
        <taxon>Eukaryota</taxon>
        <taxon>Metazoa</taxon>
        <taxon>Ecdysozoa</taxon>
        <taxon>Arthropoda</taxon>
        <taxon>Crustacea</taxon>
        <taxon>Multicrustacea</taxon>
        <taxon>Malacostraca</taxon>
        <taxon>Eumalacostraca</taxon>
        <taxon>Eucarida</taxon>
        <taxon>Decapoda</taxon>
        <taxon>Pleocyemata</taxon>
        <taxon>Brachyura</taxon>
        <taxon>Eubrachyura</taxon>
        <taxon>Portunoidea</taxon>
        <taxon>Portunidae</taxon>
        <taxon>Portuninae</taxon>
        <taxon>Scylla</taxon>
    </lineage>
</organism>
<feature type="chain" id="PRO_5043429913" description="Cuticle protein" evidence="4">
    <location>
        <begin position="18"/>
        <end position="314"/>
    </location>
</feature>
<dbReference type="InterPro" id="IPR051217">
    <property type="entry name" value="Insect_Cuticle_Struc_Prot"/>
</dbReference>
<evidence type="ECO:0000256" key="4">
    <source>
        <dbReference type="SAM" id="SignalP"/>
    </source>
</evidence>
<protein>
    <recommendedName>
        <fullName evidence="7">Cuticle protein</fullName>
    </recommendedName>
</protein>
<dbReference type="InterPro" id="IPR000618">
    <property type="entry name" value="Insect_cuticle"/>
</dbReference>
<feature type="region of interest" description="Disordered" evidence="3">
    <location>
        <begin position="148"/>
        <end position="270"/>
    </location>
</feature>
<feature type="signal peptide" evidence="4">
    <location>
        <begin position="1"/>
        <end position="17"/>
    </location>
</feature>